<feature type="compositionally biased region" description="Polar residues" evidence="1">
    <location>
        <begin position="1"/>
        <end position="16"/>
    </location>
</feature>
<keyword evidence="4" id="KW-1185">Reference proteome</keyword>
<dbReference type="AlphaFoldDB" id="H2YBM9"/>
<reference evidence="4" key="1">
    <citation type="submission" date="2003-08" db="EMBL/GenBank/DDBJ databases">
        <authorList>
            <person name="Birren B."/>
            <person name="Nusbaum C."/>
            <person name="Abebe A."/>
            <person name="Abouelleil A."/>
            <person name="Adekoya E."/>
            <person name="Ait-zahra M."/>
            <person name="Allen N."/>
            <person name="Allen T."/>
            <person name="An P."/>
            <person name="Anderson M."/>
            <person name="Anderson S."/>
            <person name="Arachchi H."/>
            <person name="Armbruster J."/>
            <person name="Bachantsang P."/>
            <person name="Baldwin J."/>
            <person name="Barry A."/>
            <person name="Bayul T."/>
            <person name="Blitshsteyn B."/>
            <person name="Bloom T."/>
            <person name="Blye J."/>
            <person name="Boguslavskiy L."/>
            <person name="Borowsky M."/>
            <person name="Boukhgalter B."/>
            <person name="Brunache A."/>
            <person name="Butler J."/>
            <person name="Calixte N."/>
            <person name="Calvo S."/>
            <person name="Camarata J."/>
            <person name="Campo K."/>
            <person name="Chang J."/>
            <person name="Cheshatsang Y."/>
            <person name="Citroen M."/>
            <person name="Collymore A."/>
            <person name="Considine T."/>
            <person name="Cook A."/>
            <person name="Cooke P."/>
            <person name="Corum B."/>
            <person name="Cuomo C."/>
            <person name="David R."/>
            <person name="Dawoe T."/>
            <person name="Degray S."/>
            <person name="Dodge S."/>
            <person name="Dooley K."/>
            <person name="Dorje P."/>
            <person name="Dorjee K."/>
            <person name="Dorris L."/>
            <person name="Duffey N."/>
            <person name="Dupes A."/>
            <person name="Elkins T."/>
            <person name="Engels R."/>
            <person name="Erickson J."/>
            <person name="Farina A."/>
            <person name="Faro S."/>
            <person name="Ferreira P."/>
            <person name="Fischer H."/>
            <person name="Fitzgerald M."/>
            <person name="Foley K."/>
            <person name="Gage D."/>
            <person name="Galagan J."/>
            <person name="Gearin G."/>
            <person name="Gnerre S."/>
            <person name="Gnirke A."/>
            <person name="Goyette A."/>
            <person name="Graham J."/>
            <person name="Grandbois E."/>
            <person name="Gyaltsen K."/>
            <person name="Hafez N."/>
            <person name="Hagopian D."/>
            <person name="Hagos B."/>
            <person name="Hall J."/>
            <person name="Hatcher B."/>
            <person name="Heller A."/>
            <person name="Higgins H."/>
            <person name="Honan T."/>
            <person name="Horn A."/>
            <person name="Houde N."/>
            <person name="Hughes L."/>
            <person name="Hulme W."/>
            <person name="Husby E."/>
            <person name="Iliev I."/>
            <person name="Jaffe D."/>
            <person name="Jones C."/>
            <person name="Kamal M."/>
            <person name="Kamat A."/>
            <person name="Kamvysselis M."/>
            <person name="Karlsson E."/>
            <person name="Kells C."/>
            <person name="Kieu A."/>
            <person name="Kisner P."/>
            <person name="Kodira C."/>
            <person name="Kulbokas E."/>
            <person name="Labutti K."/>
            <person name="Lama D."/>
            <person name="Landers T."/>
            <person name="Leger J."/>
            <person name="Levine S."/>
            <person name="Lewis D."/>
            <person name="Lewis T."/>
            <person name="Lindblad-toh K."/>
            <person name="Liu X."/>
            <person name="Lokyitsang T."/>
            <person name="Lokyitsang Y."/>
            <person name="Lucien O."/>
            <person name="Lui A."/>
            <person name="Ma L.J."/>
            <person name="Mabbitt R."/>
            <person name="Macdonald J."/>
            <person name="Maclean C."/>
            <person name="Major J."/>
            <person name="Manning J."/>
            <person name="Marabella R."/>
            <person name="Maru K."/>
            <person name="Matthews C."/>
            <person name="Mauceli E."/>
            <person name="Mccarthy M."/>
            <person name="Mcdonough S."/>
            <person name="Mcghee T."/>
            <person name="Meldrim J."/>
            <person name="Meneus L."/>
            <person name="Mesirov J."/>
            <person name="Mihalev A."/>
            <person name="Mihova T."/>
            <person name="Mikkelsen T."/>
            <person name="Mlenga V."/>
            <person name="Moru K."/>
            <person name="Mozes J."/>
            <person name="Mulrain L."/>
            <person name="Munson G."/>
            <person name="Naylor J."/>
            <person name="Newes C."/>
            <person name="Nguyen C."/>
            <person name="Nguyen N."/>
            <person name="Nguyen T."/>
            <person name="Nicol R."/>
            <person name="Nielsen C."/>
            <person name="Nizzari M."/>
            <person name="Norbu C."/>
            <person name="Norbu N."/>
            <person name="O'donnell P."/>
            <person name="Okoawo O."/>
            <person name="O'leary S."/>
            <person name="Omotosho B."/>
            <person name="O'neill K."/>
            <person name="Osman S."/>
            <person name="Parker S."/>
            <person name="Perrin D."/>
            <person name="Phunkhang P."/>
            <person name="Piqani B."/>
            <person name="Purcell S."/>
            <person name="Rachupka T."/>
            <person name="Ramasamy U."/>
            <person name="Rameau R."/>
            <person name="Ray V."/>
            <person name="Raymond C."/>
            <person name="Retta R."/>
            <person name="Richardson S."/>
            <person name="Rise C."/>
            <person name="Rodriguez J."/>
            <person name="Rogers J."/>
            <person name="Rogov P."/>
            <person name="Rutman M."/>
            <person name="Schupbach R."/>
            <person name="Seaman C."/>
            <person name="Settipalli S."/>
            <person name="Sharpe T."/>
            <person name="Sheridan J."/>
            <person name="Sherpa N."/>
            <person name="Shi J."/>
            <person name="Smirnov S."/>
            <person name="Smith C."/>
            <person name="Sougnez C."/>
            <person name="Spencer B."/>
            <person name="Stalker J."/>
            <person name="Stange-thomann N."/>
            <person name="Stavropoulos S."/>
            <person name="Stetson K."/>
            <person name="Stone C."/>
            <person name="Stone S."/>
            <person name="Stubbs M."/>
            <person name="Talamas J."/>
            <person name="Tchuinga P."/>
            <person name="Tenzing P."/>
            <person name="Tesfaye S."/>
            <person name="Theodore J."/>
            <person name="Thoulutsang Y."/>
            <person name="Topham K."/>
            <person name="Towey S."/>
            <person name="Tsamla T."/>
            <person name="Tsomo N."/>
            <person name="Vallee D."/>
            <person name="Vassiliev H."/>
            <person name="Venkataraman V."/>
            <person name="Vinson J."/>
            <person name="Vo A."/>
            <person name="Wade C."/>
            <person name="Wang S."/>
            <person name="Wangchuk T."/>
            <person name="Wangdi T."/>
            <person name="Whittaker C."/>
            <person name="Wilkinson J."/>
            <person name="Wu Y."/>
            <person name="Wyman D."/>
            <person name="Yadav S."/>
            <person name="Yang S."/>
            <person name="Yang X."/>
            <person name="Yeager S."/>
            <person name="Yee E."/>
            <person name="Young G."/>
            <person name="Zainoun J."/>
            <person name="Zembeck L."/>
            <person name="Zimmer A."/>
            <person name="Zody M."/>
            <person name="Lander E."/>
        </authorList>
    </citation>
    <scope>NUCLEOTIDE SEQUENCE [LARGE SCALE GENOMIC DNA]</scope>
</reference>
<feature type="domain" description="E1A-binding protein p400 N-terminal" evidence="2">
    <location>
        <begin position="20"/>
        <end position="103"/>
    </location>
</feature>
<reference evidence="3" key="2">
    <citation type="submission" date="2025-08" db="UniProtKB">
        <authorList>
            <consortium name="Ensembl"/>
        </authorList>
    </citation>
    <scope>IDENTIFICATION</scope>
</reference>
<protein>
    <recommendedName>
        <fullName evidence="2">E1A-binding protein p400 N-terminal domain-containing protein</fullName>
    </recommendedName>
</protein>
<feature type="compositionally biased region" description="Basic and acidic residues" evidence="1">
    <location>
        <begin position="86"/>
        <end position="103"/>
    </location>
</feature>
<evidence type="ECO:0000256" key="1">
    <source>
        <dbReference type="SAM" id="MobiDB-lite"/>
    </source>
</evidence>
<proteinExistence type="predicted"/>
<sequence>MVSKTQTDGSISNGHSISPIVEKRQSAIQLQEEKMKICNNSYTELVTELFFLQHGGNYTEFSQFKKRPSQKLIDHLRQTPVFPNGDGRHRSTDSRKSSVDNDNKSLVGQQVE</sequence>
<evidence type="ECO:0000259" key="2">
    <source>
        <dbReference type="Pfam" id="PF15790"/>
    </source>
</evidence>
<evidence type="ECO:0000313" key="4">
    <source>
        <dbReference type="Proteomes" id="UP000007875"/>
    </source>
</evidence>
<organism evidence="3 4">
    <name type="scientific">Ciona savignyi</name>
    <name type="common">Pacific transparent sea squirt</name>
    <dbReference type="NCBI Taxonomy" id="51511"/>
    <lineage>
        <taxon>Eukaryota</taxon>
        <taxon>Metazoa</taxon>
        <taxon>Chordata</taxon>
        <taxon>Tunicata</taxon>
        <taxon>Ascidiacea</taxon>
        <taxon>Phlebobranchia</taxon>
        <taxon>Cionidae</taxon>
        <taxon>Ciona</taxon>
    </lineage>
</organism>
<evidence type="ECO:0000313" key="3">
    <source>
        <dbReference type="Ensembl" id="ENSCSAVP00000002727.1"/>
    </source>
</evidence>
<reference evidence="3" key="3">
    <citation type="submission" date="2025-09" db="UniProtKB">
        <authorList>
            <consortium name="Ensembl"/>
        </authorList>
    </citation>
    <scope>IDENTIFICATION</scope>
</reference>
<dbReference type="HOGENOM" id="CLU_2151388_0_0_1"/>
<dbReference type="Pfam" id="PF15790">
    <property type="entry name" value="EP400_N"/>
    <property type="match status" value="1"/>
</dbReference>
<dbReference type="InterPro" id="IPR031575">
    <property type="entry name" value="EP400_N"/>
</dbReference>
<feature type="region of interest" description="Disordered" evidence="1">
    <location>
        <begin position="1"/>
        <end position="21"/>
    </location>
</feature>
<dbReference type="Proteomes" id="UP000007875">
    <property type="component" value="Unassembled WGS sequence"/>
</dbReference>
<name>H2YBM9_CIOSA</name>
<feature type="region of interest" description="Disordered" evidence="1">
    <location>
        <begin position="69"/>
        <end position="112"/>
    </location>
</feature>
<dbReference type="Ensembl" id="ENSCSAVT00000002770.1">
    <property type="protein sequence ID" value="ENSCSAVP00000002727.1"/>
    <property type="gene ID" value="ENSCSAVG00000001614.1"/>
</dbReference>
<accession>H2YBM9</accession>